<keyword evidence="2" id="KW-1133">Transmembrane helix</keyword>
<feature type="region of interest" description="Disordered" evidence="1">
    <location>
        <begin position="69"/>
        <end position="223"/>
    </location>
</feature>
<dbReference type="EMBL" id="JAUJYO010000005">
    <property type="protein sequence ID" value="KAK1315698.1"/>
    <property type="molecule type" value="Genomic_DNA"/>
</dbReference>
<evidence type="ECO:0000313" key="3">
    <source>
        <dbReference type="EMBL" id="KAK1315698.1"/>
    </source>
</evidence>
<feature type="compositionally biased region" description="Basic and acidic residues" evidence="1">
    <location>
        <begin position="183"/>
        <end position="204"/>
    </location>
</feature>
<proteinExistence type="predicted"/>
<dbReference type="Proteomes" id="UP001180020">
    <property type="component" value="Unassembled WGS sequence"/>
</dbReference>
<keyword evidence="2" id="KW-0472">Membrane</keyword>
<name>A0AAV9EU20_ACOCL</name>
<protein>
    <submittedName>
        <fullName evidence="3">Uncharacterized protein</fullName>
    </submittedName>
</protein>
<dbReference type="PANTHER" id="PTHR33700">
    <property type="entry name" value="MYB-LIKE PROTEIN X"/>
    <property type="match status" value="1"/>
</dbReference>
<gene>
    <name evidence="3" type="ORF">QJS10_CPA05g01672</name>
</gene>
<feature type="compositionally biased region" description="Polar residues" evidence="1">
    <location>
        <begin position="287"/>
        <end position="310"/>
    </location>
</feature>
<comment type="caution">
    <text evidence="3">The sequence shown here is derived from an EMBL/GenBank/DDBJ whole genome shotgun (WGS) entry which is preliminary data.</text>
</comment>
<evidence type="ECO:0000256" key="1">
    <source>
        <dbReference type="SAM" id="MobiDB-lite"/>
    </source>
</evidence>
<feature type="compositionally biased region" description="Low complexity" evidence="1">
    <location>
        <begin position="318"/>
        <end position="334"/>
    </location>
</feature>
<keyword evidence="4" id="KW-1185">Reference proteome</keyword>
<reference evidence="3" key="2">
    <citation type="submission" date="2023-06" db="EMBL/GenBank/DDBJ databases">
        <authorList>
            <person name="Ma L."/>
            <person name="Liu K.-W."/>
            <person name="Li Z."/>
            <person name="Hsiao Y.-Y."/>
            <person name="Qi Y."/>
            <person name="Fu T."/>
            <person name="Tang G."/>
            <person name="Zhang D."/>
            <person name="Sun W.-H."/>
            <person name="Liu D.-K."/>
            <person name="Li Y."/>
            <person name="Chen G.-Z."/>
            <person name="Liu X.-D."/>
            <person name="Liao X.-Y."/>
            <person name="Jiang Y.-T."/>
            <person name="Yu X."/>
            <person name="Hao Y."/>
            <person name="Huang J."/>
            <person name="Zhao X.-W."/>
            <person name="Ke S."/>
            <person name="Chen Y.-Y."/>
            <person name="Wu W.-L."/>
            <person name="Hsu J.-L."/>
            <person name="Lin Y.-F."/>
            <person name="Huang M.-D."/>
            <person name="Li C.-Y."/>
            <person name="Huang L."/>
            <person name="Wang Z.-W."/>
            <person name="Zhao X."/>
            <person name="Zhong W.-Y."/>
            <person name="Peng D.-H."/>
            <person name="Ahmad S."/>
            <person name="Lan S."/>
            <person name="Zhang J.-S."/>
            <person name="Tsai W.-C."/>
            <person name="Van De Peer Y."/>
            <person name="Liu Z.-J."/>
        </authorList>
    </citation>
    <scope>NUCLEOTIDE SEQUENCE</scope>
    <source>
        <strain evidence="3">CP</strain>
        <tissue evidence="3">Leaves</tissue>
    </source>
</reference>
<reference evidence="3" key="1">
    <citation type="journal article" date="2023" name="Nat. Commun.">
        <title>Diploid and tetraploid genomes of Acorus and the evolution of monocots.</title>
        <authorList>
            <person name="Ma L."/>
            <person name="Liu K.W."/>
            <person name="Li Z."/>
            <person name="Hsiao Y.Y."/>
            <person name="Qi Y."/>
            <person name="Fu T."/>
            <person name="Tang G.D."/>
            <person name="Zhang D."/>
            <person name="Sun W.H."/>
            <person name="Liu D.K."/>
            <person name="Li Y."/>
            <person name="Chen G.Z."/>
            <person name="Liu X.D."/>
            <person name="Liao X.Y."/>
            <person name="Jiang Y.T."/>
            <person name="Yu X."/>
            <person name="Hao Y."/>
            <person name="Huang J."/>
            <person name="Zhao X.W."/>
            <person name="Ke S."/>
            <person name="Chen Y.Y."/>
            <person name="Wu W.L."/>
            <person name="Hsu J.L."/>
            <person name="Lin Y.F."/>
            <person name="Huang M.D."/>
            <person name="Li C.Y."/>
            <person name="Huang L."/>
            <person name="Wang Z.W."/>
            <person name="Zhao X."/>
            <person name="Zhong W.Y."/>
            <person name="Peng D.H."/>
            <person name="Ahmad S."/>
            <person name="Lan S."/>
            <person name="Zhang J.S."/>
            <person name="Tsai W.C."/>
            <person name="Van de Peer Y."/>
            <person name="Liu Z.J."/>
        </authorList>
    </citation>
    <scope>NUCLEOTIDE SEQUENCE</scope>
    <source>
        <strain evidence="3">CP</strain>
    </source>
</reference>
<evidence type="ECO:0000313" key="4">
    <source>
        <dbReference type="Proteomes" id="UP001180020"/>
    </source>
</evidence>
<dbReference type="PANTHER" id="PTHR33700:SF4">
    <property type="entry name" value="MYB-LIKE PROTEIN X"/>
    <property type="match status" value="1"/>
</dbReference>
<keyword evidence="2" id="KW-0812">Transmembrane</keyword>
<accession>A0AAV9EU20</accession>
<feature type="compositionally biased region" description="Polar residues" evidence="1">
    <location>
        <begin position="208"/>
        <end position="218"/>
    </location>
</feature>
<feature type="region of interest" description="Disordered" evidence="1">
    <location>
        <begin position="287"/>
        <end position="360"/>
    </location>
</feature>
<feature type="compositionally biased region" description="Polar residues" evidence="1">
    <location>
        <begin position="336"/>
        <end position="346"/>
    </location>
</feature>
<feature type="transmembrane region" description="Helical" evidence="2">
    <location>
        <begin position="20"/>
        <end position="40"/>
    </location>
</feature>
<feature type="compositionally biased region" description="Basic and acidic residues" evidence="1">
    <location>
        <begin position="101"/>
        <end position="119"/>
    </location>
</feature>
<dbReference type="AlphaFoldDB" id="A0AAV9EU20"/>
<sequence>MFRQSSIRNQRPRGFKEMHVMKVLEICFLIAVCVWVVYFVKHFQLKKTAFNEKNKSTYDKIEEQMINSSNLGPKDLNREIPVTITETGNQKEEEPDEVAEEETKLEEIVDDEGRGTRDDEKDEHDLENEIEESEKGEEGLEDSEENENDDKEENDDQEASDESTQIAREEQYHGDNASSPVLRDAHTKNKYEQEKFQNQDEEQKVNGMKNNGTENTKSAMGDVVEKDNETRQENIVLLNPVMAVEGRETVEIKSNKTPSEQLPNNMMKGELEVHLEPLNNSMTVELTDCAESQRNPTTTEPQSKTRTMAENENPVVYNTSNLESSSSSAKNETSTQDEISSVQVETQGEDHYESYDSLFS</sequence>
<evidence type="ECO:0000256" key="2">
    <source>
        <dbReference type="SAM" id="Phobius"/>
    </source>
</evidence>
<organism evidence="3 4">
    <name type="scientific">Acorus calamus</name>
    <name type="common">Sweet flag</name>
    <dbReference type="NCBI Taxonomy" id="4465"/>
    <lineage>
        <taxon>Eukaryota</taxon>
        <taxon>Viridiplantae</taxon>
        <taxon>Streptophyta</taxon>
        <taxon>Embryophyta</taxon>
        <taxon>Tracheophyta</taxon>
        <taxon>Spermatophyta</taxon>
        <taxon>Magnoliopsida</taxon>
        <taxon>Liliopsida</taxon>
        <taxon>Acoraceae</taxon>
        <taxon>Acorus</taxon>
    </lineage>
</organism>
<feature type="compositionally biased region" description="Acidic residues" evidence="1">
    <location>
        <begin position="120"/>
        <end position="161"/>
    </location>
</feature>